<evidence type="ECO:0000259" key="3">
    <source>
        <dbReference type="Pfam" id="PF03468"/>
    </source>
</evidence>
<gene>
    <name evidence="5" type="ORF">RDI58_012720</name>
</gene>
<dbReference type="PANTHER" id="PTHR21596">
    <property type="entry name" value="RIBONUCLEASE P SUBUNIT P38"/>
    <property type="match status" value="1"/>
</dbReference>
<evidence type="ECO:0000256" key="1">
    <source>
        <dbReference type="ARBA" id="ARBA00023054"/>
    </source>
</evidence>
<keyword evidence="6" id="KW-1185">Reference proteome</keyword>
<dbReference type="Pfam" id="PF03468">
    <property type="entry name" value="XS"/>
    <property type="match status" value="1"/>
</dbReference>
<dbReference type="Gene3D" id="3.30.70.2890">
    <property type="entry name" value="XS domain"/>
    <property type="match status" value="1"/>
</dbReference>
<keyword evidence="1" id="KW-0175">Coiled coil</keyword>
<protein>
    <submittedName>
        <fullName evidence="5">Uncharacterized protein</fullName>
    </submittedName>
</protein>
<dbReference type="Proteomes" id="UP001371456">
    <property type="component" value="Unassembled WGS sequence"/>
</dbReference>
<feature type="domain" description="XS" evidence="3">
    <location>
        <begin position="98"/>
        <end position="188"/>
    </location>
</feature>
<sequence length="326" mass="38125">MSSEEETDISESEMKECADKWYQKLKEGYVREKICVEVYQCPFCSGQKKQAYSFSDLVQHSSGVSKGGSQRRKLNDKTKHLGLTKYLKNKDSLPLNGRRYVGKSGSWLRNDLTKKGFNPLRVRPLWNYRVHSGKAVVEFRNDWKGFASAIKFQNNYELQQQGKKDYLVSQYKGDKLYGWVAKADDYNSSDIIGDYLRKNGDIKSISEVEVEEKRKADSLVSSLANTIEAKRKSIKEIESKCNETFICLSNYPLIKIITKNFLFTIDFQRIEKNARDQLEKMLKNQETSKLYIEARRKELELRERELMERKAFNDNQRPCFNKRSCL</sequence>
<proteinExistence type="predicted"/>
<dbReference type="InterPro" id="IPR005381">
    <property type="entry name" value="Znf-XS_domain"/>
</dbReference>
<evidence type="ECO:0000313" key="5">
    <source>
        <dbReference type="EMBL" id="KAK6788921.1"/>
    </source>
</evidence>
<name>A0AAN8YEL6_SOLBU</name>
<evidence type="ECO:0000259" key="4">
    <source>
        <dbReference type="Pfam" id="PF03470"/>
    </source>
</evidence>
<dbReference type="GO" id="GO:0080188">
    <property type="term" value="P:gene silencing by siRNA-directed DNA methylation"/>
    <property type="evidence" value="ECO:0007669"/>
    <property type="project" value="InterPro"/>
</dbReference>
<dbReference type="InterPro" id="IPR045177">
    <property type="entry name" value="FDM1-5/IDN2"/>
</dbReference>
<reference evidence="5 6" key="1">
    <citation type="submission" date="2024-02" db="EMBL/GenBank/DDBJ databases">
        <title>de novo genome assembly of Solanum bulbocastanum strain 11H21.</title>
        <authorList>
            <person name="Hosaka A.J."/>
        </authorList>
    </citation>
    <scope>NUCLEOTIDE SEQUENCE [LARGE SCALE GENOMIC DNA]</scope>
    <source>
        <tissue evidence="5">Young leaves</tissue>
    </source>
</reference>
<dbReference type="PANTHER" id="PTHR21596:SF83">
    <property type="entry name" value="FACTOR OF DNA METHYLATION 4-LIKE"/>
    <property type="match status" value="1"/>
</dbReference>
<evidence type="ECO:0000256" key="2">
    <source>
        <dbReference type="ARBA" id="ARBA00023158"/>
    </source>
</evidence>
<dbReference type="EMBL" id="JBANQN010000005">
    <property type="protein sequence ID" value="KAK6788921.1"/>
    <property type="molecule type" value="Genomic_DNA"/>
</dbReference>
<dbReference type="InterPro" id="IPR038588">
    <property type="entry name" value="XS_domain_sf"/>
</dbReference>
<accession>A0AAN8YEL6</accession>
<dbReference type="InterPro" id="IPR005380">
    <property type="entry name" value="XS_domain"/>
</dbReference>
<comment type="caution">
    <text evidence="5">The sequence shown here is derived from an EMBL/GenBank/DDBJ whole genome shotgun (WGS) entry which is preliminary data.</text>
</comment>
<evidence type="ECO:0000313" key="6">
    <source>
        <dbReference type="Proteomes" id="UP001371456"/>
    </source>
</evidence>
<feature type="domain" description="Zinc finger-XS" evidence="4">
    <location>
        <begin position="41"/>
        <end position="83"/>
    </location>
</feature>
<keyword evidence="2" id="KW-0943">RNA-mediated gene silencing</keyword>
<organism evidence="5 6">
    <name type="scientific">Solanum bulbocastanum</name>
    <name type="common">Wild potato</name>
    <dbReference type="NCBI Taxonomy" id="147425"/>
    <lineage>
        <taxon>Eukaryota</taxon>
        <taxon>Viridiplantae</taxon>
        <taxon>Streptophyta</taxon>
        <taxon>Embryophyta</taxon>
        <taxon>Tracheophyta</taxon>
        <taxon>Spermatophyta</taxon>
        <taxon>Magnoliopsida</taxon>
        <taxon>eudicotyledons</taxon>
        <taxon>Gunneridae</taxon>
        <taxon>Pentapetalae</taxon>
        <taxon>asterids</taxon>
        <taxon>lamiids</taxon>
        <taxon>Solanales</taxon>
        <taxon>Solanaceae</taxon>
        <taxon>Solanoideae</taxon>
        <taxon>Solaneae</taxon>
        <taxon>Solanum</taxon>
    </lineage>
</organism>
<dbReference type="AlphaFoldDB" id="A0AAN8YEL6"/>
<dbReference type="Pfam" id="PF03470">
    <property type="entry name" value="zf-XS"/>
    <property type="match status" value="1"/>
</dbReference>